<dbReference type="SUPFAM" id="SSF52833">
    <property type="entry name" value="Thioredoxin-like"/>
    <property type="match status" value="1"/>
</dbReference>
<dbReference type="InterPro" id="IPR036282">
    <property type="entry name" value="Glutathione-S-Trfase_C_sf"/>
</dbReference>
<gene>
    <name evidence="4" type="ORF">BaRGS_00000938</name>
</gene>
<evidence type="ECO:0000259" key="3">
    <source>
        <dbReference type="PROSITE" id="PS50405"/>
    </source>
</evidence>
<dbReference type="InterPro" id="IPR036249">
    <property type="entry name" value="Thioredoxin-like_sf"/>
</dbReference>
<evidence type="ECO:0000256" key="1">
    <source>
        <dbReference type="ARBA" id="ARBA00007409"/>
    </source>
</evidence>
<dbReference type="Gene3D" id="3.40.30.10">
    <property type="entry name" value="Glutaredoxin"/>
    <property type="match status" value="1"/>
</dbReference>
<accession>A0ABD0M906</accession>
<dbReference type="PROSITE" id="PS50404">
    <property type="entry name" value="GST_NTER"/>
    <property type="match status" value="1"/>
</dbReference>
<dbReference type="AlphaFoldDB" id="A0ABD0M906"/>
<dbReference type="InterPro" id="IPR004046">
    <property type="entry name" value="GST_C"/>
</dbReference>
<dbReference type="SFLD" id="SFLDG00358">
    <property type="entry name" value="Main_(cytGST)"/>
    <property type="match status" value="1"/>
</dbReference>
<dbReference type="SFLD" id="SFLDS00019">
    <property type="entry name" value="Glutathione_Transferase_(cytos"/>
    <property type="match status" value="1"/>
</dbReference>
<dbReference type="Pfam" id="PF13409">
    <property type="entry name" value="GST_N_2"/>
    <property type="match status" value="1"/>
</dbReference>
<feature type="domain" description="GST N-terminal" evidence="2">
    <location>
        <begin position="9"/>
        <end position="98"/>
    </location>
</feature>
<evidence type="ECO:0000313" key="5">
    <source>
        <dbReference type="Proteomes" id="UP001519460"/>
    </source>
</evidence>
<dbReference type="SUPFAM" id="SSF47616">
    <property type="entry name" value="GST C-terminal domain-like"/>
    <property type="match status" value="1"/>
</dbReference>
<dbReference type="Proteomes" id="UP001519460">
    <property type="component" value="Unassembled WGS sequence"/>
</dbReference>
<comment type="caution">
    <text evidence="4">The sequence shown here is derived from an EMBL/GenBank/DDBJ whole genome shotgun (WGS) entry which is preliminary data.</text>
</comment>
<dbReference type="InterPro" id="IPR004045">
    <property type="entry name" value="Glutathione_S-Trfase_N"/>
</dbReference>
<protein>
    <recommendedName>
        <fullName evidence="6">Glutathione S-transferase</fullName>
    </recommendedName>
</protein>
<evidence type="ECO:0008006" key="6">
    <source>
        <dbReference type="Google" id="ProtNLM"/>
    </source>
</evidence>
<sequence>MTTAASVLPKLKLWYYPDLYRSVRCMWLIKELGIEESVEYAYVPIPFPRTAPTPEREEYRKKVHPHSTVPALEVEGHPPLLESSAICLYLADLCGRLAPEPSDRAEYYNWILYISCTLDEAMERLCNQWMILTPDQQDKQIVAKARADSEFSLDIIERALEGRDFLLGKELTAADCVLGYNVVWASVPQMNNGVLLEGRPNLKAYLARITARPALKETLAIIKT</sequence>
<name>A0ABD0M906_9CAEN</name>
<evidence type="ECO:0000259" key="2">
    <source>
        <dbReference type="PROSITE" id="PS50404"/>
    </source>
</evidence>
<dbReference type="EMBL" id="JACVVK020000003">
    <property type="protein sequence ID" value="KAK7507973.1"/>
    <property type="molecule type" value="Genomic_DNA"/>
</dbReference>
<dbReference type="Pfam" id="PF00043">
    <property type="entry name" value="GST_C"/>
    <property type="match status" value="1"/>
</dbReference>
<proteinExistence type="inferred from homology"/>
<organism evidence="4 5">
    <name type="scientific">Batillaria attramentaria</name>
    <dbReference type="NCBI Taxonomy" id="370345"/>
    <lineage>
        <taxon>Eukaryota</taxon>
        <taxon>Metazoa</taxon>
        <taxon>Spiralia</taxon>
        <taxon>Lophotrochozoa</taxon>
        <taxon>Mollusca</taxon>
        <taxon>Gastropoda</taxon>
        <taxon>Caenogastropoda</taxon>
        <taxon>Sorbeoconcha</taxon>
        <taxon>Cerithioidea</taxon>
        <taxon>Batillariidae</taxon>
        <taxon>Batillaria</taxon>
    </lineage>
</organism>
<feature type="domain" description="GST C-terminal" evidence="3">
    <location>
        <begin position="100"/>
        <end position="224"/>
    </location>
</feature>
<reference evidence="4 5" key="1">
    <citation type="journal article" date="2023" name="Sci. Data">
        <title>Genome assembly of the Korean intertidal mud-creeper Batillaria attramentaria.</title>
        <authorList>
            <person name="Patra A.K."/>
            <person name="Ho P.T."/>
            <person name="Jun S."/>
            <person name="Lee S.J."/>
            <person name="Kim Y."/>
            <person name="Won Y.J."/>
        </authorList>
    </citation>
    <scope>NUCLEOTIDE SEQUENCE [LARGE SCALE GENOMIC DNA]</scope>
    <source>
        <strain evidence="4">Wonlab-2016</strain>
    </source>
</reference>
<dbReference type="InterPro" id="IPR040079">
    <property type="entry name" value="Glutathione_S-Trfase"/>
</dbReference>
<dbReference type="PANTHER" id="PTHR44051:SF8">
    <property type="entry name" value="GLUTATHIONE S-TRANSFERASE GSTA"/>
    <property type="match status" value="1"/>
</dbReference>
<dbReference type="PROSITE" id="PS50405">
    <property type="entry name" value="GST_CTER"/>
    <property type="match status" value="1"/>
</dbReference>
<keyword evidence="5" id="KW-1185">Reference proteome</keyword>
<dbReference type="CDD" id="cd03207">
    <property type="entry name" value="GST_C_8"/>
    <property type="match status" value="1"/>
</dbReference>
<dbReference type="Gene3D" id="1.20.1050.10">
    <property type="match status" value="1"/>
</dbReference>
<comment type="similarity">
    <text evidence="1">Belongs to the GST superfamily.</text>
</comment>
<evidence type="ECO:0000313" key="4">
    <source>
        <dbReference type="EMBL" id="KAK7507973.1"/>
    </source>
</evidence>
<dbReference type="InterPro" id="IPR010987">
    <property type="entry name" value="Glutathione-S-Trfase_C-like"/>
</dbReference>
<dbReference type="PANTHER" id="PTHR44051">
    <property type="entry name" value="GLUTATHIONE S-TRANSFERASE-RELATED"/>
    <property type="match status" value="1"/>
</dbReference>